<dbReference type="GO" id="GO:0000428">
    <property type="term" value="C:DNA-directed RNA polymerase complex"/>
    <property type="evidence" value="ECO:0007669"/>
    <property type="project" value="UniProtKB-KW"/>
</dbReference>
<accession>A0A1J5DPF9</accession>
<dbReference type="EC" id="2.7.7.6" evidence="2"/>
<gene>
    <name evidence="10" type="ORF">AUJ95_08320</name>
</gene>
<sequence>MRLDGILDKAPDRYKVAIVLSRRVLQLQQGSYPLVETKEKNPIAIALEEMAQGKIIVNMPVA</sequence>
<reference evidence="10 11" key="1">
    <citation type="journal article" date="2016" name="Environ. Microbiol.">
        <title>Genomic resolution of a cold subsurface aquifer community provides metabolic insights for novel microbes adapted to high CO concentrations.</title>
        <authorList>
            <person name="Probst A.J."/>
            <person name="Castelle C.J."/>
            <person name="Singh A."/>
            <person name="Brown C.T."/>
            <person name="Anantharaman K."/>
            <person name="Sharon I."/>
            <person name="Hug L.A."/>
            <person name="Burstein D."/>
            <person name="Emerson J.B."/>
            <person name="Thomas B.C."/>
            <person name="Banfield J.F."/>
        </authorList>
    </citation>
    <scope>NUCLEOTIDE SEQUENCE [LARGE SCALE GENOMIC DNA]</scope>
    <source>
        <strain evidence="10">CG2_30_40_21</strain>
    </source>
</reference>
<evidence type="ECO:0000256" key="1">
    <source>
        <dbReference type="ARBA" id="ARBA00006711"/>
    </source>
</evidence>
<organism evidence="10 11">
    <name type="scientific">Candidatus Desantisbacteria bacterium CG2_30_40_21</name>
    <dbReference type="NCBI Taxonomy" id="1817895"/>
    <lineage>
        <taxon>Bacteria</taxon>
        <taxon>Candidatus Desantisiibacteriota</taxon>
    </lineage>
</organism>
<dbReference type="Proteomes" id="UP000183085">
    <property type="component" value="Unassembled WGS sequence"/>
</dbReference>
<keyword evidence="5" id="KW-0808">Transferase</keyword>
<evidence type="ECO:0000256" key="8">
    <source>
        <dbReference type="ARBA" id="ARBA00029924"/>
    </source>
</evidence>
<evidence type="ECO:0000313" key="11">
    <source>
        <dbReference type="Proteomes" id="UP000183085"/>
    </source>
</evidence>
<keyword evidence="6" id="KW-0548">Nucleotidyltransferase</keyword>
<keyword evidence="7" id="KW-0804">Transcription</keyword>
<dbReference type="SUPFAM" id="SSF63562">
    <property type="entry name" value="RPB6/omega subunit-like"/>
    <property type="match status" value="1"/>
</dbReference>
<dbReference type="STRING" id="1817895.AUJ95_08320"/>
<dbReference type="GO" id="GO:0003899">
    <property type="term" value="F:DNA-directed RNA polymerase activity"/>
    <property type="evidence" value="ECO:0007669"/>
    <property type="project" value="UniProtKB-EC"/>
</dbReference>
<evidence type="ECO:0000256" key="7">
    <source>
        <dbReference type="ARBA" id="ARBA00023163"/>
    </source>
</evidence>
<dbReference type="AlphaFoldDB" id="A0A1J5DPF9"/>
<dbReference type="InterPro" id="IPR006110">
    <property type="entry name" value="Pol_omega/Rpo6/RPB6"/>
</dbReference>
<evidence type="ECO:0000256" key="6">
    <source>
        <dbReference type="ARBA" id="ARBA00022695"/>
    </source>
</evidence>
<evidence type="ECO:0000256" key="5">
    <source>
        <dbReference type="ARBA" id="ARBA00022679"/>
    </source>
</evidence>
<dbReference type="GO" id="GO:0006351">
    <property type="term" value="P:DNA-templated transcription"/>
    <property type="evidence" value="ECO:0007669"/>
    <property type="project" value="InterPro"/>
</dbReference>
<dbReference type="Pfam" id="PF01192">
    <property type="entry name" value="RNA_pol_Rpb6"/>
    <property type="match status" value="1"/>
</dbReference>
<dbReference type="Gene3D" id="3.90.940.10">
    <property type="match status" value="1"/>
</dbReference>
<name>A0A1J5DPF9_9BACT</name>
<dbReference type="GO" id="GO:0003677">
    <property type="term" value="F:DNA binding"/>
    <property type="evidence" value="ECO:0007669"/>
    <property type="project" value="InterPro"/>
</dbReference>
<dbReference type="InterPro" id="IPR036161">
    <property type="entry name" value="RPB6/omega-like_sf"/>
</dbReference>
<comment type="similarity">
    <text evidence="1">Belongs to the RNA polymerase subunit omega family.</text>
</comment>
<proteinExistence type="inferred from homology"/>
<comment type="caution">
    <text evidence="10">The sequence shown here is derived from an EMBL/GenBank/DDBJ whole genome shotgun (WGS) entry which is preliminary data.</text>
</comment>
<evidence type="ECO:0000313" key="10">
    <source>
        <dbReference type="EMBL" id="OIP37323.1"/>
    </source>
</evidence>
<dbReference type="SMART" id="SM01409">
    <property type="entry name" value="RNA_pol_Rpb6"/>
    <property type="match status" value="1"/>
</dbReference>
<evidence type="ECO:0000256" key="3">
    <source>
        <dbReference type="ARBA" id="ARBA00013725"/>
    </source>
</evidence>
<comment type="catalytic activity">
    <reaction evidence="9">
        <text>RNA(n) + a ribonucleoside 5'-triphosphate = RNA(n+1) + diphosphate</text>
        <dbReference type="Rhea" id="RHEA:21248"/>
        <dbReference type="Rhea" id="RHEA-COMP:14527"/>
        <dbReference type="Rhea" id="RHEA-COMP:17342"/>
        <dbReference type="ChEBI" id="CHEBI:33019"/>
        <dbReference type="ChEBI" id="CHEBI:61557"/>
        <dbReference type="ChEBI" id="CHEBI:140395"/>
        <dbReference type="EC" id="2.7.7.6"/>
    </reaction>
</comment>
<evidence type="ECO:0000256" key="4">
    <source>
        <dbReference type="ARBA" id="ARBA00022478"/>
    </source>
</evidence>
<evidence type="ECO:0000256" key="9">
    <source>
        <dbReference type="ARBA" id="ARBA00048552"/>
    </source>
</evidence>
<evidence type="ECO:0000256" key="2">
    <source>
        <dbReference type="ARBA" id="ARBA00012418"/>
    </source>
</evidence>
<keyword evidence="4 10" id="KW-0240">DNA-directed RNA polymerase</keyword>
<protein>
    <recommendedName>
        <fullName evidence="3">DNA-directed RNA polymerase subunit omega</fullName>
        <ecNumber evidence="2">2.7.7.6</ecNumber>
    </recommendedName>
    <alternativeName>
        <fullName evidence="8">Transcriptase subunit omega</fullName>
    </alternativeName>
</protein>
<dbReference type="EMBL" id="MNYI01000214">
    <property type="protein sequence ID" value="OIP37323.1"/>
    <property type="molecule type" value="Genomic_DNA"/>
</dbReference>
<dbReference type="InterPro" id="IPR003716">
    <property type="entry name" value="DNA-dir_RNA_pol_omega"/>
</dbReference>
<dbReference type="NCBIfam" id="TIGR00690">
    <property type="entry name" value="rpoZ"/>
    <property type="match status" value="1"/>
</dbReference>